<evidence type="ECO:0000313" key="1">
    <source>
        <dbReference type="EMBL" id="GAS83148.1"/>
    </source>
</evidence>
<comment type="caution">
    <text evidence="1">The sequence shown here is derived from an EMBL/GenBank/DDBJ whole genome shotgun (WGS) entry which is preliminary data.</text>
</comment>
<name>A0A124DY55_PAEAM</name>
<protein>
    <submittedName>
        <fullName evidence="1">Uncharacterized protein</fullName>
    </submittedName>
</protein>
<reference evidence="1 2" key="1">
    <citation type="journal article" date="2016" name="Genome Announc.">
        <title>Draft Genome Sequence of Paenibacillus amylolyticus Heshi-A3, Isolated from Fermented Rice Bran in a Japanese Fermented Seafood Dish.</title>
        <authorList>
            <person name="Akuzawa S."/>
            <person name="Nagaoka J."/>
            <person name="Kanekatsu M."/>
            <person name="Kubota E."/>
            <person name="Ohtake R."/>
            <person name="Suzuki T."/>
            <person name="Kanesaki Y."/>
        </authorList>
    </citation>
    <scope>NUCLEOTIDE SEQUENCE [LARGE SCALE GENOMIC DNA]</scope>
    <source>
        <strain evidence="1 2">Heshi-A3</strain>
    </source>
</reference>
<evidence type="ECO:0000313" key="2">
    <source>
        <dbReference type="Proteomes" id="UP000069697"/>
    </source>
</evidence>
<sequence>MLNFEITSQMEKEIKQWDSCKPLDVSGAKFAYTFIPTGIGLIIEIECDVCKRKISFNEF</sequence>
<organism evidence="1 2">
    <name type="scientific">Paenibacillus amylolyticus</name>
    <dbReference type="NCBI Taxonomy" id="1451"/>
    <lineage>
        <taxon>Bacteria</taxon>
        <taxon>Bacillati</taxon>
        <taxon>Bacillota</taxon>
        <taxon>Bacilli</taxon>
        <taxon>Bacillales</taxon>
        <taxon>Paenibacillaceae</taxon>
        <taxon>Paenibacillus</taxon>
    </lineage>
</organism>
<dbReference type="EMBL" id="BCNV01000001">
    <property type="protein sequence ID" value="GAS83148.1"/>
    <property type="molecule type" value="Genomic_DNA"/>
</dbReference>
<reference evidence="2" key="2">
    <citation type="submission" date="2016-01" db="EMBL/GenBank/DDBJ databases">
        <title>Draft Genome Sequence of Paenibacillus amylolyticus Heshi-A3 that Was Isolated from Fermented Rice Bran with Aging Salted Mackerel, Which Was Named Heshiko as Traditional Fermented Seafood in Japan.</title>
        <authorList>
            <person name="Akuzawa S."/>
            <person name="Nakagawa J."/>
            <person name="Kanekatsu T."/>
            <person name="Kubota E."/>
            <person name="Ohtake R."/>
            <person name="Suzuki T."/>
            <person name="Kanesaki Y."/>
        </authorList>
    </citation>
    <scope>NUCLEOTIDE SEQUENCE [LARGE SCALE GENOMIC DNA]</scope>
    <source>
        <strain evidence="2">Heshi-A3</strain>
    </source>
</reference>
<accession>A0A124DY55</accession>
<gene>
    <name evidence="1" type="ORF">PAHA3_3226</name>
</gene>
<dbReference type="Proteomes" id="UP000069697">
    <property type="component" value="Unassembled WGS sequence"/>
</dbReference>
<proteinExistence type="predicted"/>
<dbReference type="AlphaFoldDB" id="A0A124DY55"/>